<feature type="domain" description="DNA polymerase III delta N-terminal" evidence="9">
    <location>
        <begin position="3"/>
        <end position="114"/>
    </location>
</feature>
<protein>
    <recommendedName>
        <fullName evidence="2">DNA polymerase III subunit delta</fullName>
        <ecNumber evidence="1">2.7.7.7</ecNumber>
    </recommendedName>
</protein>
<dbReference type="EMBL" id="JACQCQ010000006">
    <property type="protein sequence ID" value="MBI3627379.1"/>
    <property type="molecule type" value="Genomic_DNA"/>
</dbReference>
<dbReference type="EC" id="2.7.7.7" evidence="1"/>
<comment type="caution">
    <text evidence="10">The sequence shown here is derived from an EMBL/GenBank/DDBJ whole genome shotgun (WGS) entry which is preliminary data.</text>
</comment>
<organism evidence="10 11">
    <name type="scientific">Candidatus Sungiibacteriota bacterium</name>
    <dbReference type="NCBI Taxonomy" id="2750080"/>
    <lineage>
        <taxon>Bacteria</taxon>
        <taxon>Candidatus Sungiibacteriota</taxon>
    </lineage>
</organism>
<dbReference type="PANTHER" id="PTHR34388:SF1">
    <property type="entry name" value="DNA POLYMERASE III SUBUNIT DELTA"/>
    <property type="match status" value="1"/>
</dbReference>
<dbReference type="GO" id="GO:0003677">
    <property type="term" value="F:DNA binding"/>
    <property type="evidence" value="ECO:0007669"/>
    <property type="project" value="InterPro"/>
</dbReference>
<proteinExistence type="inferred from homology"/>
<dbReference type="InterPro" id="IPR005790">
    <property type="entry name" value="DNA_polIII_delta"/>
</dbReference>
<evidence type="ECO:0000256" key="4">
    <source>
        <dbReference type="ARBA" id="ARBA00022695"/>
    </source>
</evidence>
<dbReference type="AlphaFoldDB" id="A0A9D6LTF6"/>
<reference evidence="10" key="1">
    <citation type="submission" date="2020-07" db="EMBL/GenBank/DDBJ databases">
        <title>Huge and variable diversity of episymbiotic CPR bacteria and DPANN archaea in groundwater ecosystems.</title>
        <authorList>
            <person name="He C.Y."/>
            <person name="Keren R."/>
            <person name="Whittaker M."/>
            <person name="Farag I.F."/>
            <person name="Doudna J."/>
            <person name="Cate J.H.D."/>
            <person name="Banfield J.F."/>
        </authorList>
    </citation>
    <scope>NUCLEOTIDE SEQUENCE</scope>
    <source>
        <strain evidence="10">NC_groundwater_972_Pr1_S-0.2um_49_27</strain>
    </source>
</reference>
<evidence type="ECO:0000256" key="2">
    <source>
        <dbReference type="ARBA" id="ARBA00017703"/>
    </source>
</evidence>
<dbReference type="NCBIfam" id="TIGR01128">
    <property type="entry name" value="holA"/>
    <property type="match status" value="1"/>
</dbReference>
<evidence type="ECO:0000256" key="6">
    <source>
        <dbReference type="ARBA" id="ARBA00022932"/>
    </source>
</evidence>
<keyword evidence="3" id="KW-0808">Transferase</keyword>
<evidence type="ECO:0000313" key="10">
    <source>
        <dbReference type="EMBL" id="MBI3627379.1"/>
    </source>
</evidence>
<name>A0A9D6LTF6_9BACT</name>
<dbReference type="Pfam" id="PF06144">
    <property type="entry name" value="DNA_pol3_delta"/>
    <property type="match status" value="1"/>
</dbReference>
<evidence type="ECO:0000256" key="7">
    <source>
        <dbReference type="ARBA" id="ARBA00034754"/>
    </source>
</evidence>
<comment type="similarity">
    <text evidence="7">Belongs to the DNA polymerase HolA subunit family.</text>
</comment>
<dbReference type="GO" id="GO:0009360">
    <property type="term" value="C:DNA polymerase III complex"/>
    <property type="evidence" value="ECO:0007669"/>
    <property type="project" value="InterPro"/>
</dbReference>
<dbReference type="Gene3D" id="1.20.272.10">
    <property type="match status" value="1"/>
</dbReference>
<accession>A0A9D6LTF6</accession>
<dbReference type="InterPro" id="IPR010372">
    <property type="entry name" value="DNA_pol3_delta_N"/>
</dbReference>
<dbReference type="InterPro" id="IPR008921">
    <property type="entry name" value="DNA_pol3_clamp-load_cplx_C"/>
</dbReference>
<comment type="catalytic activity">
    <reaction evidence="8">
        <text>DNA(n) + a 2'-deoxyribonucleoside 5'-triphosphate = DNA(n+1) + diphosphate</text>
        <dbReference type="Rhea" id="RHEA:22508"/>
        <dbReference type="Rhea" id="RHEA-COMP:17339"/>
        <dbReference type="Rhea" id="RHEA-COMP:17340"/>
        <dbReference type="ChEBI" id="CHEBI:33019"/>
        <dbReference type="ChEBI" id="CHEBI:61560"/>
        <dbReference type="ChEBI" id="CHEBI:173112"/>
        <dbReference type="EC" id="2.7.7.7"/>
    </reaction>
</comment>
<evidence type="ECO:0000256" key="3">
    <source>
        <dbReference type="ARBA" id="ARBA00022679"/>
    </source>
</evidence>
<dbReference type="Proteomes" id="UP000808388">
    <property type="component" value="Unassembled WGS sequence"/>
</dbReference>
<evidence type="ECO:0000313" key="11">
    <source>
        <dbReference type="Proteomes" id="UP000808388"/>
    </source>
</evidence>
<evidence type="ECO:0000256" key="8">
    <source>
        <dbReference type="ARBA" id="ARBA00049244"/>
    </source>
</evidence>
<dbReference type="SUPFAM" id="SSF48019">
    <property type="entry name" value="post-AAA+ oligomerization domain-like"/>
    <property type="match status" value="1"/>
</dbReference>
<dbReference type="Gene3D" id="3.40.50.300">
    <property type="entry name" value="P-loop containing nucleotide triphosphate hydrolases"/>
    <property type="match status" value="1"/>
</dbReference>
<dbReference type="GO" id="GO:0003887">
    <property type="term" value="F:DNA-directed DNA polymerase activity"/>
    <property type="evidence" value="ECO:0007669"/>
    <property type="project" value="UniProtKB-KW"/>
</dbReference>
<evidence type="ECO:0000256" key="5">
    <source>
        <dbReference type="ARBA" id="ARBA00022705"/>
    </source>
</evidence>
<dbReference type="InterPro" id="IPR027417">
    <property type="entry name" value="P-loop_NTPase"/>
</dbReference>
<keyword evidence="6" id="KW-0239">DNA-directed DNA polymerase</keyword>
<keyword evidence="5" id="KW-0235">DNA replication</keyword>
<evidence type="ECO:0000256" key="1">
    <source>
        <dbReference type="ARBA" id="ARBA00012417"/>
    </source>
</evidence>
<evidence type="ECO:0000259" key="9">
    <source>
        <dbReference type="Pfam" id="PF06144"/>
    </source>
</evidence>
<dbReference type="PANTHER" id="PTHR34388">
    <property type="entry name" value="DNA POLYMERASE III SUBUNIT DELTA"/>
    <property type="match status" value="1"/>
</dbReference>
<keyword evidence="4" id="KW-0548">Nucleotidyltransferase</keyword>
<sequence>MIYFLYGEDSFRSREKLHEILAEYKKRRGQSPDVAWFDGETDDARTLRDVGKSQSLFQEKKLLIIERVLLNWEPVEKVLKTELNAWGDDVNIVAIFWEEGSEKDVVKLAKLLKSKDVKAQEFPQMSPAEARGWLKRYVGAHNLKISGNDLEHLLSNFTNTWQLVHEAEKLSLGGESGEPLFLPEEKIFSFLDYFLIDERSALRALARLKESGLDGHYLFASLVGHLRTLLLLSDPAIEPKDLHPFVVKKGREKLRRVAIDEIQAMYERFFEADAKIKIGMNDPYSAITDSILFSC</sequence>
<gene>
    <name evidence="10" type="ORF">HY220_01330</name>
</gene>
<dbReference type="GO" id="GO:0006261">
    <property type="term" value="P:DNA-templated DNA replication"/>
    <property type="evidence" value="ECO:0007669"/>
    <property type="project" value="TreeGrafter"/>
</dbReference>